<name>A0A0F8XMG7_9ZZZZ</name>
<comment type="caution">
    <text evidence="2">The sequence shown here is derived from an EMBL/GenBank/DDBJ whole genome shotgun (WGS) entry which is preliminary data.</text>
</comment>
<dbReference type="EMBL" id="LAZR01058277">
    <property type="protein sequence ID" value="KKK70247.1"/>
    <property type="molecule type" value="Genomic_DNA"/>
</dbReference>
<protein>
    <submittedName>
        <fullName evidence="2">Uncharacterized protein</fullName>
    </submittedName>
</protein>
<feature type="compositionally biased region" description="Polar residues" evidence="1">
    <location>
        <begin position="1"/>
        <end position="18"/>
    </location>
</feature>
<dbReference type="AlphaFoldDB" id="A0A0F8XMG7"/>
<feature type="non-terminal residue" evidence="2">
    <location>
        <position position="1"/>
    </location>
</feature>
<evidence type="ECO:0000256" key="1">
    <source>
        <dbReference type="SAM" id="MobiDB-lite"/>
    </source>
</evidence>
<evidence type="ECO:0000313" key="2">
    <source>
        <dbReference type="EMBL" id="KKK70247.1"/>
    </source>
</evidence>
<feature type="region of interest" description="Disordered" evidence="1">
    <location>
        <begin position="1"/>
        <end position="31"/>
    </location>
</feature>
<feature type="non-terminal residue" evidence="2">
    <location>
        <position position="381"/>
    </location>
</feature>
<reference evidence="2" key="1">
    <citation type="journal article" date="2015" name="Nature">
        <title>Complex archaea that bridge the gap between prokaryotes and eukaryotes.</title>
        <authorList>
            <person name="Spang A."/>
            <person name="Saw J.H."/>
            <person name="Jorgensen S.L."/>
            <person name="Zaremba-Niedzwiedzka K."/>
            <person name="Martijn J."/>
            <person name="Lind A.E."/>
            <person name="van Eijk R."/>
            <person name="Schleper C."/>
            <person name="Guy L."/>
            <person name="Ettema T.J."/>
        </authorList>
    </citation>
    <scope>NUCLEOTIDE SEQUENCE</scope>
</reference>
<organism evidence="2">
    <name type="scientific">marine sediment metagenome</name>
    <dbReference type="NCBI Taxonomy" id="412755"/>
    <lineage>
        <taxon>unclassified sequences</taxon>
        <taxon>metagenomes</taxon>
        <taxon>ecological metagenomes</taxon>
    </lineage>
</organism>
<sequence length="381" mass="39635">ANTNPDTSFGGTGFTNPANARDGDSSTFATGTAASSSESRLSCLWLTWATSGGTESALFLKVDAEFIGGGTSATVVGTIYYTLDGGTTWKTLVTTNGTKARETYSAPIPIGTAFADIRVRAVVFGSGSTTILPATIARLVFDTVGGDFDTTDLTDEGVLVGGGGSKTLQLKVYDIRTDSTLSTATDSTLALVNRQALVFVEAPTDDQVTIIRLYRRGGTLPNNWNRVGTFALSENPIGIINGIPGTGAGTDWPGAANTVGPGNAKLSNNKRAWFDDTTQVDLRLTNFGLAIPNGATIRGIEVQIEGNAADAVAANRQIRVGLTKDGTALAGSRKTAVELNEDIMTPLVTSTVNIGTVRTIGNNTLSMVVNAHAGQYVRLVT</sequence>
<gene>
    <name evidence="2" type="ORF">LCGC14_2925910</name>
</gene>
<proteinExistence type="predicted"/>
<accession>A0A0F8XMG7</accession>